<dbReference type="InterPro" id="IPR043970">
    <property type="entry name" value="FUZ/MON1/HPS1_longin_3"/>
</dbReference>
<comment type="caution">
    <text evidence="3">The sequence shown here is derived from an EMBL/GenBank/DDBJ whole genome shotgun (WGS) entry which is preliminary data.</text>
</comment>
<evidence type="ECO:0000313" key="3">
    <source>
        <dbReference type="EMBL" id="KRT79134.1"/>
    </source>
</evidence>
<organism evidence="3 4">
    <name type="scientific">Oryctes borbonicus</name>
    <dbReference type="NCBI Taxonomy" id="1629725"/>
    <lineage>
        <taxon>Eukaryota</taxon>
        <taxon>Metazoa</taxon>
        <taxon>Ecdysozoa</taxon>
        <taxon>Arthropoda</taxon>
        <taxon>Hexapoda</taxon>
        <taxon>Insecta</taxon>
        <taxon>Pterygota</taxon>
        <taxon>Neoptera</taxon>
        <taxon>Endopterygota</taxon>
        <taxon>Coleoptera</taxon>
        <taxon>Polyphaga</taxon>
        <taxon>Scarabaeiformia</taxon>
        <taxon>Scarabaeidae</taxon>
        <taxon>Dynastinae</taxon>
        <taxon>Oryctes</taxon>
    </lineage>
</organism>
<reference evidence="3 4" key="1">
    <citation type="submission" date="2015-09" db="EMBL/GenBank/DDBJ databases">
        <title>Draft genome of the scarab beetle Oryctes borbonicus.</title>
        <authorList>
            <person name="Meyer J.M."/>
            <person name="Markov G.V."/>
            <person name="Baskaran P."/>
            <person name="Herrmann M."/>
            <person name="Sommer R.J."/>
            <person name="Roedelsperger C."/>
        </authorList>
    </citation>
    <scope>NUCLEOTIDE SEQUENCE [LARGE SCALE GENOMIC DNA]</scope>
    <source>
        <strain evidence="3">OB123</strain>
        <tissue evidence="3">Whole animal</tissue>
    </source>
</reference>
<evidence type="ECO:0008006" key="5">
    <source>
        <dbReference type="Google" id="ProtNLM"/>
    </source>
</evidence>
<dbReference type="GO" id="GO:0031085">
    <property type="term" value="C:BLOC-3 complex"/>
    <property type="evidence" value="ECO:0007669"/>
    <property type="project" value="TreeGrafter"/>
</dbReference>
<dbReference type="InterPro" id="IPR026053">
    <property type="entry name" value="HPS1"/>
</dbReference>
<dbReference type="GO" id="GO:0005085">
    <property type="term" value="F:guanyl-nucleotide exchange factor activity"/>
    <property type="evidence" value="ECO:0007669"/>
    <property type="project" value="TreeGrafter"/>
</dbReference>
<dbReference type="PANTHER" id="PTHR12761">
    <property type="entry name" value="HERMANSKY-PUDLAK SYNDROME PROTEIN 1"/>
    <property type="match status" value="1"/>
</dbReference>
<dbReference type="Proteomes" id="UP000051574">
    <property type="component" value="Unassembled WGS sequence"/>
</dbReference>
<dbReference type="GO" id="GO:0016192">
    <property type="term" value="P:vesicle-mediated transport"/>
    <property type="evidence" value="ECO:0007669"/>
    <property type="project" value="InterPro"/>
</dbReference>
<evidence type="ECO:0000313" key="4">
    <source>
        <dbReference type="Proteomes" id="UP000051574"/>
    </source>
</evidence>
<dbReference type="EMBL" id="LJIG01022706">
    <property type="protein sequence ID" value="KRT79134.1"/>
    <property type="molecule type" value="Genomic_DNA"/>
</dbReference>
<feature type="domain" description="FUZ/MON1/HPS1 second Longin" evidence="1">
    <location>
        <begin position="101"/>
        <end position="232"/>
    </location>
</feature>
<name>A0A0T6AWE7_9SCAR</name>
<dbReference type="PANTHER" id="PTHR12761:SF1">
    <property type="entry name" value="BLOC-3 COMPLEX MEMBER HPS1"/>
    <property type="match status" value="1"/>
</dbReference>
<sequence>MGYLFLSIGNDDTASMKRFLNTCVMVVRYVCGPNVLELKNNTNKSSLITHLIDCWTNLKNNDQAMFVEAIEQLMVNPDLTASTVQGLREAVEKMQYLTDCSKIHGLLLVQNKFLGLYSSQNAKVLSCTDTLFSILLSESTKTVNTKPEIEPDSEDEFYSPSTTPDDNIQILQTESHENFIYSYQILLSGNDYIPKCIPHILHICPITEGINLLLFIETGSIVVSSNLYDSFLYLHNLQSVQIQRDVETLRPVFENLDTSIKKLSDALKKMKSNSVEAALKQLNRYWDLMRKKYQEFIKARLAESLLRAESMTSGLLDIFKEILKVTAYDKELMKTTQGPANESSKIIMEKLSTFDEFLKVKAMKNFSLGSKTSLTINKYLEEFPGLVHFIYIDRTNHRVTAPNLDFGMDETLALTKQKIWSMISFSRTHLEEGHLSIIWKDTTFSYAYFVWFEDTSGSPVKPTVFPTHASKPLPQPGILSGDFYLKLKEACFPKMSPNKIRCYELYCVHLGLATAQCVLEHARRIAATIWELKGHPDHPIDLL</sequence>
<evidence type="ECO:0000259" key="1">
    <source>
        <dbReference type="Pfam" id="PF19037"/>
    </source>
</evidence>
<dbReference type="Pfam" id="PF19037">
    <property type="entry name" value="Fuz_longin_2"/>
    <property type="match status" value="1"/>
</dbReference>
<proteinExistence type="predicted"/>
<feature type="domain" description="FUZ/MON1/HPS1 third Longin" evidence="2">
    <location>
        <begin position="385"/>
        <end position="532"/>
    </location>
</feature>
<dbReference type="AlphaFoldDB" id="A0A0T6AWE7"/>
<accession>A0A0T6AWE7</accession>
<dbReference type="OrthoDB" id="10255234at2759"/>
<keyword evidence="4" id="KW-1185">Reference proteome</keyword>
<dbReference type="InterPro" id="IPR043971">
    <property type="entry name" value="FUZ/MON1/HPS1_longin_2"/>
</dbReference>
<gene>
    <name evidence="3" type="ORF">AMK59_8179</name>
</gene>
<protein>
    <recommendedName>
        <fullName evidence="5">FUZ/MON1/HPS1 third Longin domain-containing protein</fullName>
    </recommendedName>
</protein>
<evidence type="ECO:0000259" key="2">
    <source>
        <dbReference type="Pfam" id="PF19038"/>
    </source>
</evidence>
<dbReference type="Pfam" id="PF19038">
    <property type="entry name" value="Fuz_longin_3"/>
    <property type="match status" value="1"/>
</dbReference>